<dbReference type="AlphaFoldDB" id="A0A5J5GGX0"/>
<protein>
    <recommendedName>
        <fullName evidence="3">NERD domain-containing protein</fullName>
    </recommendedName>
</protein>
<reference evidence="1 2" key="1">
    <citation type="submission" date="2019-09" db="EMBL/GenBank/DDBJ databases">
        <title>Bacillus ochoae sp. nov., Paenibacillus whitsoniae sp. nov., Paenibacillus spiritus sp. nov. Isolated from the Mars Exploration Rover during spacecraft assembly.</title>
        <authorList>
            <person name="Seuylemezian A."/>
            <person name="Vaishampayan P."/>
        </authorList>
    </citation>
    <scope>NUCLEOTIDE SEQUENCE [LARGE SCALE GENOMIC DNA]</scope>
    <source>
        <strain evidence="1 2">MER_111</strain>
    </source>
</reference>
<comment type="caution">
    <text evidence="1">The sequence shown here is derived from an EMBL/GenBank/DDBJ whole genome shotgun (WGS) entry which is preliminary data.</text>
</comment>
<evidence type="ECO:0000313" key="1">
    <source>
        <dbReference type="EMBL" id="KAA9007337.1"/>
    </source>
</evidence>
<sequence>MEDSDYRLKHQADIFRERLQAMLKKYDPTSYALFASNIIENVFEDRRRMAHYPMHFILHSIQSNLLYHHEYRHEEITLKDFQKIMKHYKNYYDPIAQRLLVQQPNGVVEFFINMSRQQFYLQQGYGSDYIGRSLKIFIPNFFKKSEKYFIDTYNMSFLEWYTMGFALYAGMLQRNPKILSKQYLYGLDKNIYTEAKIDDFFRLFSITKNQVKEFNTNVVKKIGEIHALFYDTYLQGAFLERPLLKLDDQDNYLAVHKELLMRRVLEGIFDICKKDIPSVFGLEFGASFESYVGEVIRLFNNDSQIITENQLRKLSDKKVCDYVIVYEDYIFLIECKGIEYSAYISSEYAMKGDNSSKKISTGFEQLTSVAKQLNDKVFFDLVGDIQNKKIISAVVTYKQLYQANSDWYYSNVLSEHFEKKDVDLKLFDIKPQIISIMELERILKNMSETNKSIYALFEDKINKGEYLTGDWTSYIQEEGSIPMLETAFNDFVNTQLLALFEINRSKL</sequence>
<accession>A0A5J5GGX0</accession>
<dbReference type="EMBL" id="VYKK01000004">
    <property type="protein sequence ID" value="KAA9007337.1"/>
    <property type="molecule type" value="Genomic_DNA"/>
</dbReference>
<dbReference type="OrthoDB" id="8114910at2"/>
<organism evidence="1 2">
    <name type="scientific">Paenibacillus spiritus</name>
    <dbReference type="NCBI Taxonomy" id="2496557"/>
    <lineage>
        <taxon>Bacteria</taxon>
        <taxon>Bacillati</taxon>
        <taxon>Bacillota</taxon>
        <taxon>Bacilli</taxon>
        <taxon>Bacillales</taxon>
        <taxon>Paenibacillaceae</taxon>
        <taxon>Paenibacillus</taxon>
    </lineage>
</organism>
<evidence type="ECO:0000313" key="2">
    <source>
        <dbReference type="Proteomes" id="UP000367750"/>
    </source>
</evidence>
<proteinExistence type="predicted"/>
<keyword evidence="2" id="KW-1185">Reference proteome</keyword>
<dbReference type="RefSeq" id="WP_150456627.1">
    <property type="nucleotide sequence ID" value="NZ_VYKK01000004.1"/>
</dbReference>
<dbReference type="Proteomes" id="UP000367750">
    <property type="component" value="Unassembled WGS sequence"/>
</dbReference>
<name>A0A5J5GGX0_9BACL</name>
<gene>
    <name evidence="1" type="ORF">F4V43_02300</name>
</gene>
<evidence type="ECO:0008006" key="3">
    <source>
        <dbReference type="Google" id="ProtNLM"/>
    </source>
</evidence>